<dbReference type="Proteomes" id="UP000667802">
    <property type="component" value="Unassembled WGS sequence"/>
</dbReference>
<dbReference type="GO" id="GO:0008270">
    <property type="term" value="F:zinc ion binding"/>
    <property type="evidence" value="ECO:0007669"/>
    <property type="project" value="InterPro"/>
</dbReference>
<dbReference type="AlphaFoldDB" id="A0AAP5I590"/>
<dbReference type="Pfam" id="PF01844">
    <property type="entry name" value="HNH"/>
    <property type="match status" value="1"/>
</dbReference>
<proteinExistence type="predicted"/>
<gene>
    <name evidence="2" type="ORF">G7B40_011910</name>
</gene>
<dbReference type="SMART" id="SM00507">
    <property type="entry name" value="HNHc"/>
    <property type="match status" value="1"/>
</dbReference>
<reference evidence="3" key="1">
    <citation type="journal article" date="2021" name="Science">
        <title>Hunting the eagle killer: A cyanobacterial neurotoxin causes vacuolar myelinopathy.</title>
        <authorList>
            <person name="Breinlinger S."/>
            <person name="Phillips T.J."/>
            <person name="Haram B.N."/>
            <person name="Mares J."/>
            <person name="Martinez Yerena J.A."/>
            <person name="Hrouzek P."/>
            <person name="Sobotka R."/>
            <person name="Henderson W.M."/>
            <person name="Schmieder P."/>
            <person name="Williams S.M."/>
            <person name="Lauderdale J.D."/>
            <person name="Wilde H.D."/>
            <person name="Gerrin W."/>
            <person name="Kust A."/>
            <person name="Washington J.W."/>
            <person name="Wagner C."/>
            <person name="Geier B."/>
            <person name="Liebeke M."/>
            <person name="Enke H."/>
            <person name="Niedermeyer T.H.J."/>
            <person name="Wilde S.B."/>
        </authorList>
    </citation>
    <scope>NUCLEOTIDE SEQUENCE [LARGE SCALE GENOMIC DNA]</scope>
    <source>
        <strain evidence="3">Thurmond2011</strain>
    </source>
</reference>
<feature type="domain" description="HNH nuclease" evidence="1">
    <location>
        <begin position="9"/>
        <end position="64"/>
    </location>
</feature>
<dbReference type="PANTHER" id="PTHR33877">
    <property type="entry name" value="SLL1193 PROTEIN"/>
    <property type="match status" value="1"/>
</dbReference>
<dbReference type="GO" id="GO:0004519">
    <property type="term" value="F:endonuclease activity"/>
    <property type="evidence" value="ECO:0007669"/>
    <property type="project" value="UniProtKB-KW"/>
</dbReference>
<sequence length="141" mass="15954">MSKTYISAALRRLVCNRANHACEYCLMPEIAVLVPHEVDHVIAQKHGGQTDETNLALACTICNKYKGSDLTSIDPSNGEIVRLYQPRHDRWCDHFQLKDGEILPLSAIGRVTVRLLQINRPERVEERRVLLQANVLIVPDS</sequence>
<organism evidence="2 3">
    <name type="scientific">Aetokthonos hydrillicola Thurmond2011</name>
    <dbReference type="NCBI Taxonomy" id="2712845"/>
    <lineage>
        <taxon>Bacteria</taxon>
        <taxon>Bacillati</taxon>
        <taxon>Cyanobacteriota</taxon>
        <taxon>Cyanophyceae</taxon>
        <taxon>Nostocales</taxon>
        <taxon>Hapalosiphonaceae</taxon>
        <taxon>Aetokthonos</taxon>
    </lineage>
</organism>
<evidence type="ECO:0000313" key="2">
    <source>
        <dbReference type="EMBL" id="MDR9895267.1"/>
    </source>
</evidence>
<evidence type="ECO:0000313" key="3">
    <source>
        <dbReference type="Proteomes" id="UP000667802"/>
    </source>
</evidence>
<dbReference type="InterPro" id="IPR003615">
    <property type="entry name" value="HNH_nuc"/>
</dbReference>
<dbReference type="EMBL" id="JAALHA020000004">
    <property type="protein sequence ID" value="MDR9895267.1"/>
    <property type="molecule type" value="Genomic_DNA"/>
</dbReference>
<keyword evidence="2" id="KW-0378">Hydrolase</keyword>
<evidence type="ECO:0000259" key="1">
    <source>
        <dbReference type="SMART" id="SM00507"/>
    </source>
</evidence>
<keyword evidence="2" id="KW-0540">Nuclease</keyword>
<accession>A0AAP5I590</accession>
<protein>
    <submittedName>
        <fullName evidence="2">HNH endonuclease</fullName>
    </submittedName>
</protein>
<dbReference type="CDD" id="cd00085">
    <property type="entry name" value="HNHc"/>
    <property type="match status" value="1"/>
</dbReference>
<dbReference type="RefSeq" id="WP_208341205.1">
    <property type="nucleotide sequence ID" value="NZ_CAWQFN010000815.1"/>
</dbReference>
<dbReference type="InterPro" id="IPR002711">
    <property type="entry name" value="HNH"/>
</dbReference>
<keyword evidence="3" id="KW-1185">Reference proteome</keyword>
<dbReference type="GO" id="GO:0003676">
    <property type="term" value="F:nucleic acid binding"/>
    <property type="evidence" value="ECO:0007669"/>
    <property type="project" value="InterPro"/>
</dbReference>
<dbReference type="PANTHER" id="PTHR33877:SF1">
    <property type="entry name" value="TYPE IV METHYL-DIRECTED RESTRICTION ENZYME ECOKMCRA"/>
    <property type="match status" value="1"/>
</dbReference>
<keyword evidence="2" id="KW-0255">Endonuclease</keyword>
<dbReference type="Gene3D" id="1.10.30.50">
    <property type="match status" value="1"/>
</dbReference>
<comment type="caution">
    <text evidence="2">The sequence shown here is derived from an EMBL/GenBank/DDBJ whole genome shotgun (WGS) entry which is preliminary data.</text>
</comment>
<name>A0AAP5I590_9CYAN</name>
<dbReference type="InterPro" id="IPR052892">
    <property type="entry name" value="NA-targeting_endonuclease"/>
</dbReference>